<feature type="transmembrane region" description="Helical" evidence="1">
    <location>
        <begin position="360"/>
        <end position="384"/>
    </location>
</feature>
<feature type="transmembrane region" description="Helical" evidence="1">
    <location>
        <begin position="97"/>
        <end position="120"/>
    </location>
</feature>
<dbReference type="Proteomes" id="UP000030147">
    <property type="component" value="Unassembled WGS sequence"/>
</dbReference>
<organism evidence="2 3">
    <name type="scientific">Pontibacillus yanchengensis Y32</name>
    <dbReference type="NCBI Taxonomy" id="1385514"/>
    <lineage>
        <taxon>Bacteria</taxon>
        <taxon>Bacillati</taxon>
        <taxon>Bacillota</taxon>
        <taxon>Bacilli</taxon>
        <taxon>Bacillales</taxon>
        <taxon>Bacillaceae</taxon>
        <taxon>Pontibacillus</taxon>
    </lineage>
</organism>
<dbReference type="NCBIfam" id="TIGR02829">
    <property type="entry name" value="spore_III_AE"/>
    <property type="match status" value="1"/>
</dbReference>
<keyword evidence="1" id="KW-1133">Transmembrane helix</keyword>
<feature type="transmembrane region" description="Helical" evidence="1">
    <location>
        <begin position="159"/>
        <end position="181"/>
    </location>
</feature>
<dbReference type="AlphaFoldDB" id="A0A0A2TAU8"/>
<proteinExistence type="predicted"/>
<feature type="transmembrane region" description="Helical" evidence="1">
    <location>
        <begin position="308"/>
        <end position="334"/>
    </location>
</feature>
<gene>
    <name evidence="2" type="ORF">N782_08430</name>
</gene>
<name>A0A0A2TAU8_9BACI</name>
<dbReference type="STRING" id="1385514.N782_08430"/>
<dbReference type="InterPro" id="IPR014194">
    <property type="entry name" value="Spore_III_AE"/>
</dbReference>
<protein>
    <submittedName>
        <fullName evidence="2">Stage III sporulation protein AE</fullName>
    </submittedName>
</protein>
<dbReference type="eggNOG" id="ENOG502Z7PW">
    <property type="taxonomic scope" value="Bacteria"/>
</dbReference>
<evidence type="ECO:0000313" key="3">
    <source>
        <dbReference type="Proteomes" id="UP000030147"/>
    </source>
</evidence>
<feature type="transmembrane region" description="Helical" evidence="1">
    <location>
        <begin position="241"/>
        <end position="266"/>
    </location>
</feature>
<feature type="transmembrane region" description="Helical" evidence="1">
    <location>
        <begin position="193"/>
        <end position="221"/>
    </location>
</feature>
<feature type="transmembrane region" description="Helical" evidence="1">
    <location>
        <begin position="132"/>
        <end position="153"/>
    </location>
</feature>
<evidence type="ECO:0000313" key="2">
    <source>
        <dbReference type="EMBL" id="KGP72927.1"/>
    </source>
</evidence>
<dbReference type="RefSeq" id="WP_036818660.1">
    <property type="nucleotide sequence ID" value="NZ_AVBF01000020.1"/>
</dbReference>
<dbReference type="Pfam" id="PF09546">
    <property type="entry name" value="Spore_III_AE"/>
    <property type="match status" value="1"/>
</dbReference>
<evidence type="ECO:0000256" key="1">
    <source>
        <dbReference type="SAM" id="Phobius"/>
    </source>
</evidence>
<dbReference type="EMBL" id="AVBF01000020">
    <property type="protein sequence ID" value="KGP72927.1"/>
    <property type="molecule type" value="Genomic_DNA"/>
</dbReference>
<keyword evidence="1" id="KW-0812">Transmembrane</keyword>
<dbReference type="OrthoDB" id="2373222at2"/>
<keyword evidence="1" id="KW-0472">Membrane</keyword>
<reference evidence="2 3" key="1">
    <citation type="journal article" date="2015" name="Stand. Genomic Sci.">
        <title>High quality draft genome sequence of the moderately halophilic bacterium Pontibacillus yanchengensis Y32(T) and comparison among Pontibacillus genomes.</title>
        <authorList>
            <person name="Huang J."/>
            <person name="Qiao Z.X."/>
            <person name="Tang J.W."/>
            <person name="Wang G."/>
        </authorList>
    </citation>
    <scope>NUCLEOTIDE SEQUENCE [LARGE SCALE GENOMIC DNA]</scope>
    <source>
        <strain evidence="2 3">Y32</strain>
    </source>
</reference>
<sequence>MRQTFKVLIVVLFILPFIIVPDLLTHAQTSGSEWTSSDLDRITFTEIQRYWTKVVDEYGGYLPEIRKGSFMEFMQHRESISIKDWTFGLLKYLFYEFIMNGKLLGTLLFLTLFCMILQSLQNAFENQAVSKVAYAIVYLVLIALALNSFHLAVSYAKDAIQMMSSFMIALLPLMLGLMATFGNLIAVSFFHPVIIFLIHASGLLISNIVLPLFFLSALLTIVSTINDQYKVTQLAQLLRNAGLGIMGVFLTIFLGVISVQGAASAIQDGVAMKTAKFVTGNFVPVVGRMFTDATDTVLSASLLLKNTVGIVGVIIILGLALFPAIKVLAVALIYKLAAAVLQPIGGGPVITSMEIISKHILYVFAALLVVTFMFFLAIVILVAASNLTMMIR</sequence>
<comment type="caution">
    <text evidence="2">The sequence shown here is derived from an EMBL/GenBank/DDBJ whole genome shotgun (WGS) entry which is preliminary data.</text>
</comment>
<keyword evidence="3" id="KW-1185">Reference proteome</keyword>
<accession>A0A0A2TAU8</accession>